<dbReference type="InterPro" id="IPR001590">
    <property type="entry name" value="Peptidase_M12B"/>
</dbReference>
<dbReference type="InterPro" id="IPR006586">
    <property type="entry name" value="ADAM_Cys-rich"/>
</dbReference>
<dbReference type="SUPFAM" id="SSF55486">
    <property type="entry name" value="Metalloproteases ('zincins'), catalytic domain"/>
    <property type="match status" value="1"/>
</dbReference>
<reference evidence="11" key="1">
    <citation type="submission" date="2020-05" db="UniProtKB">
        <authorList>
            <consortium name="EnsemblMetazoa"/>
        </authorList>
    </citation>
    <scope>IDENTIFICATION</scope>
    <source>
        <strain evidence="11">BB02</strain>
    </source>
</reference>
<evidence type="ECO:0000313" key="12">
    <source>
        <dbReference type="Proteomes" id="UP000076420"/>
    </source>
</evidence>
<keyword evidence="5" id="KW-0482">Metalloprotease</keyword>
<dbReference type="InterPro" id="IPR024079">
    <property type="entry name" value="MetalloPept_cat_dom_sf"/>
</dbReference>
<dbReference type="RefSeq" id="XP_013062699.2">
    <property type="nucleotide sequence ID" value="XM_013207245.2"/>
</dbReference>
<dbReference type="VEuPathDB" id="VectorBase:BGLAX_048436"/>
<dbReference type="GO" id="GO:0004222">
    <property type="term" value="F:metalloendopeptidase activity"/>
    <property type="evidence" value="ECO:0007669"/>
    <property type="project" value="InterPro"/>
</dbReference>
<dbReference type="InterPro" id="IPR041645">
    <property type="entry name" value="ADAMTS_CR_2"/>
</dbReference>
<evidence type="ECO:0000256" key="1">
    <source>
        <dbReference type="ARBA" id="ARBA00022670"/>
    </source>
</evidence>
<sequence>MTQSDSSASHRSRRWAPIKMSHQIKIGPGPSRPLIIRKRQRVSAKVGVLVVVDNSIFRQYLLDNGGDHKVALARIRRYYGMVFAMIDQRYATITDPDLSISVKISGILVAERREDSGWLEQLVDWGTVPTHGMASIYTDRALKKFTKWLGGRRHLPEFDHAMIFTAYRLTIKQGIGLGGMAYLNAVCQTSSSVSIVADRGDFQCVKVATHELAHSLGANHDGDKQSKSCPPSGNYVMSPQPSHERHVLRNAFYFSPCSVRDMLIHLSKSSSACVNDDPPVYYSYELKRLPPGHLYTADMQCKLIFGKKSAFCTDGNVQDVMCGQLWCKDPHKVSGCRTNSYLTALPGTECGVNRICQLGECILDPAKNAINSPVPQIRIIPSRQRNNEVPSYRMKGPAATQKAQEKRNRTSARQDRCRGDKNDVYCQGLLQVNPGGCRRRAVRQYCCQTCHRYSPN</sequence>
<keyword evidence="6" id="KW-1015">Disulfide bond</keyword>
<comment type="caution">
    <text evidence="8">Lacks conserved residue(s) required for the propagation of feature annotation.</text>
</comment>
<feature type="domain" description="Peptidase M12B" evidence="10">
    <location>
        <begin position="44"/>
        <end position="278"/>
    </location>
</feature>
<dbReference type="Pfam" id="PF01421">
    <property type="entry name" value="Reprolysin"/>
    <property type="match status" value="1"/>
</dbReference>
<dbReference type="PANTHER" id="PTHR11905:SF159">
    <property type="entry name" value="ADAM METALLOPROTEASE"/>
    <property type="match status" value="1"/>
</dbReference>
<feature type="binding site" evidence="8">
    <location>
        <position position="214"/>
    </location>
    <ligand>
        <name>Zn(2+)</name>
        <dbReference type="ChEBI" id="CHEBI:29105"/>
        <note>catalytic</note>
    </ligand>
</feature>
<evidence type="ECO:0000256" key="3">
    <source>
        <dbReference type="ARBA" id="ARBA00022801"/>
    </source>
</evidence>
<evidence type="ECO:0000256" key="2">
    <source>
        <dbReference type="ARBA" id="ARBA00022723"/>
    </source>
</evidence>
<evidence type="ECO:0000256" key="5">
    <source>
        <dbReference type="ARBA" id="ARBA00023049"/>
    </source>
</evidence>
<evidence type="ECO:0000259" key="10">
    <source>
        <dbReference type="PROSITE" id="PS50215"/>
    </source>
</evidence>
<evidence type="ECO:0000256" key="7">
    <source>
        <dbReference type="ARBA" id="ARBA00023180"/>
    </source>
</evidence>
<feature type="binding site" evidence="8">
    <location>
        <position position="210"/>
    </location>
    <ligand>
        <name>Zn(2+)</name>
        <dbReference type="ChEBI" id="CHEBI:29105"/>
        <note>catalytic</note>
    </ligand>
</feature>
<keyword evidence="2 8" id="KW-0479">Metal-binding</keyword>
<name>A0A2C9K5C8_BIOGL</name>
<evidence type="ECO:0000256" key="4">
    <source>
        <dbReference type="ARBA" id="ARBA00022833"/>
    </source>
</evidence>
<evidence type="ECO:0000256" key="6">
    <source>
        <dbReference type="ARBA" id="ARBA00023157"/>
    </source>
</evidence>
<dbReference type="GO" id="GO:0006509">
    <property type="term" value="P:membrane protein ectodomain proteolysis"/>
    <property type="evidence" value="ECO:0007669"/>
    <property type="project" value="TreeGrafter"/>
</dbReference>
<accession>A0A2C9K5C8</accession>
<proteinExistence type="predicted"/>
<evidence type="ECO:0000256" key="9">
    <source>
        <dbReference type="SAM" id="MobiDB-lite"/>
    </source>
</evidence>
<feature type="region of interest" description="Disordered" evidence="9">
    <location>
        <begin position="384"/>
        <end position="416"/>
    </location>
</feature>
<dbReference type="AlphaFoldDB" id="A0A2C9K5C8"/>
<dbReference type="GO" id="GO:0046872">
    <property type="term" value="F:metal ion binding"/>
    <property type="evidence" value="ECO:0007669"/>
    <property type="project" value="UniProtKB-KW"/>
</dbReference>
<dbReference type="PROSITE" id="PS50215">
    <property type="entry name" value="ADAM_MEPRO"/>
    <property type="match status" value="1"/>
</dbReference>
<dbReference type="Gene3D" id="3.40.390.10">
    <property type="entry name" value="Collagenase (Catalytic Domain)"/>
    <property type="match status" value="1"/>
</dbReference>
<dbReference type="Pfam" id="PF17771">
    <property type="entry name" value="ADAMTS_CR_2"/>
    <property type="match status" value="1"/>
</dbReference>
<dbReference type="Gene3D" id="3.40.1620.60">
    <property type="match status" value="1"/>
</dbReference>
<dbReference type="OrthoDB" id="10035764at2759"/>
<keyword evidence="7" id="KW-0325">Glycoprotein</keyword>
<dbReference type="Proteomes" id="UP000076420">
    <property type="component" value="Unassembled WGS sequence"/>
</dbReference>
<protein>
    <recommendedName>
        <fullName evidence="10">Peptidase M12B domain-containing protein</fullName>
    </recommendedName>
</protein>
<keyword evidence="4 8" id="KW-0862">Zinc</keyword>
<feature type="active site" evidence="8">
    <location>
        <position position="211"/>
    </location>
</feature>
<dbReference type="PANTHER" id="PTHR11905">
    <property type="entry name" value="ADAM A DISINTEGRIN AND METALLOPROTEASE DOMAIN"/>
    <property type="match status" value="1"/>
</dbReference>
<evidence type="ECO:0000313" key="11">
    <source>
        <dbReference type="EnsemblMetazoa" id="BGLB013473-PB"/>
    </source>
</evidence>
<evidence type="ECO:0000256" key="8">
    <source>
        <dbReference type="PROSITE-ProRule" id="PRU00276"/>
    </source>
</evidence>
<gene>
    <name evidence="11" type="primary">106052005</name>
</gene>
<dbReference type="KEGG" id="bgt:106052005"/>
<dbReference type="VEuPathDB" id="VectorBase:BGLB013473"/>
<keyword evidence="3" id="KW-0378">Hydrolase</keyword>
<dbReference type="EnsemblMetazoa" id="BGLB013473-RB">
    <property type="protein sequence ID" value="BGLB013473-PB"/>
    <property type="gene ID" value="BGLB013473"/>
</dbReference>
<feature type="binding site" evidence="8">
    <location>
        <position position="220"/>
    </location>
    <ligand>
        <name>Zn(2+)</name>
        <dbReference type="ChEBI" id="CHEBI:29105"/>
        <note>catalytic</note>
    </ligand>
</feature>
<keyword evidence="1" id="KW-0645">Protease</keyword>
<organism evidence="11 12">
    <name type="scientific">Biomphalaria glabrata</name>
    <name type="common">Bloodfluke planorb</name>
    <name type="synonym">Freshwater snail</name>
    <dbReference type="NCBI Taxonomy" id="6526"/>
    <lineage>
        <taxon>Eukaryota</taxon>
        <taxon>Metazoa</taxon>
        <taxon>Spiralia</taxon>
        <taxon>Lophotrochozoa</taxon>
        <taxon>Mollusca</taxon>
        <taxon>Gastropoda</taxon>
        <taxon>Heterobranchia</taxon>
        <taxon>Euthyneura</taxon>
        <taxon>Panpulmonata</taxon>
        <taxon>Hygrophila</taxon>
        <taxon>Lymnaeoidea</taxon>
        <taxon>Planorbidae</taxon>
        <taxon>Biomphalaria</taxon>
    </lineage>
</organism>
<feature type="compositionally biased region" description="Basic and acidic residues" evidence="9">
    <location>
        <begin position="403"/>
        <end position="416"/>
    </location>
</feature>
<dbReference type="SMART" id="SM00608">
    <property type="entry name" value="ACR"/>
    <property type="match status" value="1"/>
</dbReference>